<reference evidence="3 4" key="1">
    <citation type="journal article" date="2013" name="BMC Genomics">
        <title>The miniature genome of a carnivorous plant Genlisea aurea contains a low number of genes and short non-coding sequences.</title>
        <authorList>
            <person name="Leushkin E.V."/>
            <person name="Sutormin R.A."/>
            <person name="Nabieva E.R."/>
            <person name="Penin A.A."/>
            <person name="Kondrashov A.S."/>
            <person name="Logacheva M.D."/>
        </authorList>
    </citation>
    <scope>NUCLEOTIDE SEQUENCE [LARGE SCALE GENOMIC DNA]</scope>
</reference>
<name>S8D198_9LAMI</name>
<dbReference type="EMBL" id="AUSU01000398">
    <property type="protein sequence ID" value="EPS73549.1"/>
    <property type="molecule type" value="Genomic_DNA"/>
</dbReference>
<feature type="non-terminal residue" evidence="3">
    <location>
        <position position="193"/>
    </location>
</feature>
<dbReference type="GO" id="GO:0019898">
    <property type="term" value="C:extrinsic component of membrane"/>
    <property type="evidence" value="ECO:0007669"/>
    <property type="project" value="InterPro"/>
</dbReference>
<dbReference type="AlphaFoldDB" id="S8D198"/>
<dbReference type="Gene3D" id="3.40.1000.10">
    <property type="entry name" value="Mog1/PsbP, alpha/beta/alpha sandwich"/>
    <property type="match status" value="1"/>
</dbReference>
<organism evidence="3 4">
    <name type="scientific">Genlisea aurea</name>
    <dbReference type="NCBI Taxonomy" id="192259"/>
    <lineage>
        <taxon>Eukaryota</taxon>
        <taxon>Viridiplantae</taxon>
        <taxon>Streptophyta</taxon>
        <taxon>Embryophyta</taxon>
        <taxon>Tracheophyta</taxon>
        <taxon>Spermatophyta</taxon>
        <taxon>Magnoliopsida</taxon>
        <taxon>eudicotyledons</taxon>
        <taxon>Gunneridae</taxon>
        <taxon>Pentapetalae</taxon>
        <taxon>asterids</taxon>
        <taxon>lamiids</taxon>
        <taxon>Lamiales</taxon>
        <taxon>Lentibulariaceae</taxon>
        <taxon>Genlisea</taxon>
    </lineage>
</organism>
<feature type="non-terminal residue" evidence="3">
    <location>
        <position position="1"/>
    </location>
</feature>
<dbReference type="Pfam" id="PF01789">
    <property type="entry name" value="PsbP"/>
    <property type="match status" value="1"/>
</dbReference>
<sequence>RREFLFETVLASVSFPAVALANEKGNLLDAFRVYADETNKFEISIPQADWLVGRGEGDDARRSVTAFYPPQSSKSNVSLVITGLGADFTKLESFGKVDAFAETLIGGLDRSWQRPPGVAARLIDSKAANGLYYIEYTLKNPGESRRNLLTVMGISKSTDGFYNRLYTLTGQFVEEEEQEFAEKIRKAVSSFRL</sequence>
<dbReference type="OrthoDB" id="2013293at2759"/>
<dbReference type="PANTHER" id="PTHR31407:SF17">
    <property type="entry name" value="PSBP DOMAIN-CONTAINING PROTEIN 3, CHLOROPLASTIC"/>
    <property type="match status" value="1"/>
</dbReference>
<feature type="domain" description="PsbP C-terminal" evidence="2">
    <location>
        <begin position="30"/>
        <end position="192"/>
    </location>
</feature>
<dbReference type="GO" id="GO:0005509">
    <property type="term" value="F:calcium ion binding"/>
    <property type="evidence" value="ECO:0007669"/>
    <property type="project" value="InterPro"/>
</dbReference>
<comment type="caution">
    <text evidence="3">The sequence shown here is derived from an EMBL/GenBank/DDBJ whole genome shotgun (WGS) entry which is preliminary data.</text>
</comment>
<evidence type="ECO:0000259" key="2">
    <source>
        <dbReference type="Pfam" id="PF01789"/>
    </source>
</evidence>
<protein>
    <recommendedName>
        <fullName evidence="2">PsbP C-terminal domain-containing protein</fullName>
    </recommendedName>
</protein>
<keyword evidence="4" id="KW-1185">Reference proteome</keyword>
<dbReference type="InterPro" id="IPR016123">
    <property type="entry name" value="Mog1/PsbP_a/b/a-sand"/>
</dbReference>
<gene>
    <name evidence="3" type="ORF">M569_01209</name>
</gene>
<dbReference type="Proteomes" id="UP000015453">
    <property type="component" value="Unassembled WGS sequence"/>
</dbReference>
<dbReference type="GO" id="GO:0015979">
    <property type="term" value="P:photosynthesis"/>
    <property type="evidence" value="ECO:0007669"/>
    <property type="project" value="InterPro"/>
</dbReference>
<accession>S8D198</accession>
<dbReference type="GO" id="GO:0009535">
    <property type="term" value="C:chloroplast thylakoid membrane"/>
    <property type="evidence" value="ECO:0007669"/>
    <property type="project" value="UniProtKB-SubCell"/>
</dbReference>
<evidence type="ECO:0000313" key="4">
    <source>
        <dbReference type="Proteomes" id="UP000015453"/>
    </source>
</evidence>
<comment type="subcellular location">
    <subcellularLocation>
        <location evidence="1">Plastid</location>
        <location evidence="1">Chloroplast thylakoid membrane</location>
    </subcellularLocation>
</comment>
<evidence type="ECO:0000313" key="3">
    <source>
        <dbReference type="EMBL" id="EPS73549.1"/>
    </source>
</evidence>
<evidence type="ECO:0000256" key="1">
    <source>
        <dbReference type="ARBA" id="ARBA00004334"/>
    </source>
</evidence>
<proteinExistence type="predicted"/>
<dbReference type="GO" id="GO:0009654">
    <property type="term" value="C:photosystem II oxygen evolving complex"/>
    <property type="evidence" value="ECO:0007669"/>
    <property type="project" value="InterPro"/>
</dbReference>
<dbReference type="SUPFAM" id="SSF55724">
    <property type="entry name" value="Mog1p/PsbP-like"/>
    <property type="match status" value="1"/>
</dbReference>
<dbReference type="InterPro" id="IPR002683">
    <property type="entry name" value="PsbP_C"/>
</dbReference>
<dbReference type="PANTHER" id="PTHR31407">
    <property type="match status" value="1"/>
</dbReference>